<dbReference type="GO" id="GO:0005524">
    <property type="term" value="F:ATP binding"/>
    <property type="evidence" value="ECO:0007669"/>
    <property type="project" value="InterPro"/>
</dbReference>
<protein>
    <recommendedName>
        <fullName evidence="1">non-specific serine/threonine protein kinase</fullName>
        <ecNumber evidence="1">2.7.11.1</ecNumber>
    </recommendedName>
</protein>
<dbReference type="InterPro" id="IPR027417">
    <property type="entry name" value="P-loop_NTPase"/>
</dbReference>
<name>A0A6S6QSE8_9HYPH</name>
<dbReference type="CDD" id="cd19488">
    <property type="entry name" value="KaiC-like_N"/>
    <property type="match status" value="1"/>
</dbReference>
<dbReference type="SMART" id="SM00382">
    <property type="entry name" value="AAA"/>
    <property type="match status" value="2"/>
</dbReference>
<dbReference type="GO" id="GO:0004674">
    <property type="term" value="F:protein serine/threonine kinase activity"/>
    <property type="evidence" value="ECO:0007669"/>
    <property type="project" value="UniProtKB-KW"/>
</dbReference>
<evidence type="ECO:0000313" key="8">
    <source>
        <dbReference type="EMBL" id="BCJ89981.1"/>
    </source>
</evidence>
<dbReference type="CDD" id="cd19487">
    <property type="entry name" value="KaiC-like_C"/>
    <property type="match status" value="1"/>
</dbReference>
<keyword evidence="4" id="KW-0677">Repeat</keyword>
<evidence type="ECO:0000256" key="2">
    <source>
        <dbReference type="ARBA" id="ARBA00022553"/>
    </source>
</evidence>
<accession>A0A6S6QSE8</accession>
<keyword evidence="5 8" id="KW-0418">Kinase</keyword>
<keyword evidence="6" id="KW-0378">Hydrolase</keyword>
<keyword evidence="8" id="KW-0723">Serine/threonine-protein kinase</keyword>
<dbReference type="InterPro" id="IPR010624">
    <property type="entry name" value="KaiC_dom"/>
</dbReference>
<feature type="domain" description="KaiC" evidence="7">
    <location>
        <begin position="10"/>
        <end position="249"/>
    </location>
</feature>
<proteinExistence type="predicted"/>
<dbReference type="KEGG" id="tso:IZ6_07160"/>
<dbReference type="PIRSF" id="PIRSF039117">
    <property type="entry name" value="KaiC"/>
    <property type="match status" value="1"/>
</dbReference>
<dbReference type="PRINTS" id="PR01874">
    <property type="entry name" value="DNAREPAIRADA"/>
</dbReference>
<dbReference type="Proteomes" id="UP000515317">
    <property type="component" value="Chromosome"/>
</dbReference>
<dbReference type="GO" id="GO:0016787">
    <property type="term" value="F:hydrolase activity"/>
    <property type="evidence" value="ECO:0007669"/>
    <property type="project" value="UniProtKB-KW"/>
</dbReference>
<sequence length="499" mass="55033">MAKKTSDLTEQASTGIHGLDDITSGGFERDRLYLLEGSPGTGKTTSALSFLLAGVKNGERCLYISLSETEEELRSSSLSHHWDLKGIDIFELVPPESLLDENQQQSLLYSSDLELGETTRLIFETVEKYKPHRVVVDSLSEIRLLAQSSLRYRRQVLALKHYFAKHGATVLLLDDMTTDTQDKTVHSVAHGVIRLEELAPEYGAERRRVRVVKYRGRRFRGGFHDFTIKTGGLDVYPRLVAAEHRTKFDRTPISSGNASLDALLGGGVERGSSALILGPAGTGKSLFAISFAVAAIKRGEKAALFIFDEELGLLYDRMKVLGIDLEGMIEEGNLSVVQVDAAELSPGEFSSKVRSCVDEHQIKTIVIDSLNGYQAAMPEENFLILHIHELLQYLNRQGATTFLTVAQHGLVGDMKAPVDVTYLADTVILLRYFEAAGRVHRAVSIIKKRAGVHEKTIRDFEISKKGLSIGEPLEGFHGVLRGVPNFVGKNGRLMGDPSE</sequence>
<dbReference type="PANTHER" id="PTHR42926">
    <property type="match status" value="1"/>
</dbReference>
<feature type="domain" description="KaiC" evidence="7">
    <location>
        <begin position="251"/>
        <end position="483"/>
    </location>
</feature>
<evidence type="ECO:0000256" key="5">
    <source>
        <dbReference type="ARBA" id="ARBA00022777"/>
    </source>
</evidence>
<reference evidence="8 9" key="1">
    <citation type="submission" date="2020-08" db="EMBL/GenBank/DDBJ databases">
        <title>Genome sequence of Rhizobiales bacterium strain IZ6.</title>
        <authorList>
            <person name="Nakai R."/>
            <person name="Naganuma T."/>
        </authorList>
    </citation>
    <scope>NUCLEOTIDE SEQUENCE [LARGE SCALE GENOMIC DNA]</scope>
    <source>
        <strain evidence="8 9">IZ6</strain>
    </source>
</reference>
<dbReference type="SUPFAM" id="SSF52540">
    <property type="entry name" value="P-loop containing nucleoside triphosphate hydrolases"/>
    <property type="match status" value="2"/>
</dbReference>
<dbReference type="InterPro" id="IPR051347">
    <property type="entry name" value="Circadian_clock_KaiC-rel"/>
</dbReference>
<dbReference type="AlphaFoldDB" id="A0A6S6QSE8"/>
<evidence type="ECO:0000256" key="6">
    <source>
        <dbReference type="ARBA" id="ARBA00022801"/>
    </source>
</evidence>
<dbReference type="PROSITE" id="PS51146">
    <property type="entry name" value="KAIC"/>
    <property type="match status" value="2"/>
</dbReference>
<keyword evidence="3" id="KW-0808">Transferase</keyword>
<dbReference type="RefSeq" id="WP_222876646.1">
    <property type="nucleotide sequence ID" value="NZ_AP023361.1"/>
</dbReference>
<evidence type="ECO:0000313" key="9">
    <source>
        <dbReference type="Proteomes" id="UP000515317"/>
    </source>
</evidence>
<evidence type="ECO:0000256" key="1">
    <source>
        <dbReference type="ARBA" id="ARBA00012513"/>
    </source>
</evidence>
<evidence type="ECO:0000259" key="7">
    <source>
        <dbReference type="PROSITE" id="PS51146"/>
    </source>
</evidence>
<keyword evidence="9" id="KW-1185">Reference proteome</keyword>
<dbReference type="EC" id="2.7.11.1" evidence="1"/>
<evidence type="ECO:0000256" key="3">
    <source>
        <dbReference type="ARBA" id="ARBA00022679"/>
    </source>
</evidence>
<dbReference type="PANTHER" id="PTHR42926:SF1">
    <property type="entry name" value="CIRCADIAN CLOCK OSCILLATOR PROTEIN KAIC 1"/>
    <property type="match status" value="1"/>
</dbReference>
<organism evidence="8 9">
    <name type="scientific">Terrihabitans soli</name>
    <dbReference type="NCBI Taxonomy" id="708113"/>
    <lineage>
        <taxon>Bacteria</taxon>
        <taxon>Pseudomonadati</taxon>
        <taxon>Pseudomonadota</taxon>
        <taxon>Alphaproteobacteria</taxon>
        <taxon>Hyphomicrobiales</taxon>
        <taxon>Terrihabitans</taxon>
    </lineage>
</organism>
<dbReference type="InterPro" id="IPR014774">
    <property type="entry name" value="KaiC-like_dom"/>
</dbReference>
<dbReference type="InterPro" id="IPR030665">
    <property type="entry name" value="KaiC"/>
</dbReference>
<keyword evidence="2" id="KW-0597">Phosphoprotein</keyword>
<dbReference type="Gene3D" id="3.40.50.300">
    <property type="entry name" value="P-loop containing nucleotide triphosphate hydrolases"/>
    <property type="match status" value="2"/>
</dbReference>
<dbReference type="EMBL" id="AP023361">
    <property type="protein sequence ID" value="BCJ89981.1"/>
    <property type="molecule type" value="Genomic_DNA"/>
</dbReference>
<dbReference type="InterPro" id="IPR003593">
    <property type="entry name" value="AAA+_ATPase"/>
</dbReference>
<gene>
    <name evidence="8" type="ORF">IZ6_07160</name>
</gene>
<evidence type="ECO:0000256" key="4">
    <source>
        <dbReference type="ARBA" id="ARBA00022737"/>
    </source>
</evidence>
<dbReference type="Pfam" id="PF06745">
    <property type="entry name" value="ATPase"/>
    <property type="match status" value="2"/>
</dbReference>